<protein>
    <submittedName>
        <fullName evidence="1">Uncharacterized protein</fullName>
    </submittedName>
</protein>
<sequence>MKYLYSLQEVILEVALNFSCLSCN</sequence>
<accession>A0A0E9W589</accession>
<reference evidence="1" key="1">
    <citation type="submission" date="2014-11" db="EMBL/GenBank/DDBJ databases">
        <authorList>
            <person name="Amaro Gonzalez C."/>
        </authorList>
    </citation>
    <scope>NUCLEOTIDE SEQUENCE</scope>
</reference>
<evidence type="ECO:0000313" key="1">
    <source>
        <dbReference type="EMBL" id="JAH84653.1"/>
    </source>
</evidence>
<name>A0A0E9W589_ANGAN</name>
<organism evidence="1">
    <name type="scientific">Anguilla anguilla</name>
    <name type="common">European freshwater eel</name>
    <name type="synonym">Muraena anguilla</name>
    <dbReference type="NCBI Taxonomy" id="7936"/>
    <lineage>
        <taxon>Eukaryota</taxon>
        <taxon>Metazoa</taxon>
        <taxon>Chordata</taxon>
        <taxon>Craniata</taxon>
        <taxon>Vertebrata</taxon>
        <taxon>Euteleostomi</taxon>
        <taxon>Actinopterygii</taxon>
        <taxon>Neopterygii</taxon>
        <taxon>Teleostei</taxon>
        <taxon>Anguilliformes</taxon>
        <taxon>Anguillidae</taxon>
        <taxon>Anguilla</taxon>
    </lineage>
</organism>
<dbReference type="AlphaFoldDB" id="A0A0E9W589"/>
<proteinExistence type="predicted"/>
<dbReference type="EMBL" id="GBXM01023924">
    <property type="protein sequence ID" value="JAH84653.1"/>
    <property type="molecule type" value="Transcribed_RNA"/>
</dbReference>
<reference evidence="1" key="2">
    <citation type="journal article" date="2015" name="Fish Shellfish Immunol.">
        <title>Early steps in the European eel (Anguilla anguilla)-Vibrio vulnificus interaction in the gills: Role of the RtxA13 toxin.</title>
        <authorList>
            <person name="Callol A."/>
            <person name="Pajuelo D."/>
            <person name="Ebbesson L."/>
            <person name="Teles M."/>
            <person name="MacKenzie S."/>
            <person name="Amaro C."/>
        </authorList>
    </citation>
    <scope>NUCLEOTIDE SEQUENCE</scope>
</reference>